<comment type="pathway">
    <text evidence="2 9">Amino-acid biosynthesis; L-tryptophan biosynthesis; L-tryptophan from chorismate: step 5/5.</text>
</comment>
<dbReference type="InterPro" id="IPR011060">
    <property type="entry name" value="RibuloseP-bd_barrel"/>
</dbReference>
<comment type="catalytic activity">
    <reaction evidence="8 9">
        <text>(1S,2R)-1-C-(indol-3-yl)glycerol 3-phosphate + L-serine = D-glyceraldehyde 3-phosphate + L-tryptophan + H2O</text>
        <dbReference type="Rhea" id="RHEA:10532"/>
        <dbReference type="ChEBI" id="CHEBI:15377"/>
        <dbReference type="ChEBI" id="CHEBI:33384"/>
        <dbReference type="ChEBI" id="CHEBI:57912"/>
        <dbReference type="ChEBI" id="CHEBI:58866"/>
        <dbReference type="ChEBI" id="CHEBI:59776"/>
        <dbReference type="EC" id="4.2.1.20"/>
    </reaction>
</comment>
<keyword evidence="12" id="KW-1185">Reference proteome</keyword>
<evidence type="ECO:0000256" key="5">
    <source>
        <dbReference type="ARBA" id="ARBA00022822"/>
    </source>
</evidence>
<dbReference type="OrthoDB" id="9804578at2"/>
<dbReference type="EMBL" id="FZOB01000004">
    <property type="protein sequence ID" value="SNR72612.1"/>
    <property type="molecule type" value="Genomic_DNA"/>
</dbReference>
<dbReference type="RefSeq" id="WP_089322810.1">
    <property type="nucleotide sequence ID" value="NZ_FZOB01000004.1"/>
</dbReference>
<dbReference type="GO" id="GO:0004834">
    <property type="term" value="F:tryptophan synthase activity"/>
    <property type="evidence" value="ECO:0007669"/>
    <property type="project" value="UniProtKB-UniRule"/>
</dbReference>
<dbReference type="Proteomes" id="UP000198405">
    <property type="component" value="Unassembled WGS sequence"/>
</dbReference>
<keyword evidence="5 9" id="KW-0822">Tryptophan biosynthesis</keyword>
<evidence type="ECO:0000256" key="9">
    <source>
        <dbReference type="HAMAP-Rule" id="MF_00131"/>
    </source>
</evidence>
<comment type="subunit">
    <text evidence="3 9">Tetramer of two alpha and two beta chains.</text>
</comment>
<keyword evidence="7 9" id="KW-0456">Lyase</keyword>
<gene>
    <name evidence="9" type="primary">trpA</name>
    <name evidence="11" type="ORF">SAMN06265340_10457</name>
</gene>
<proteinExistence type="inferred from homology"/>
<protein>
    <recommendedName>
        <fullName evidence="9">Tryptophan synthase alpha chain</fullName>
        <ecNumber evidence="9">4.2.1.20</ecNumber>
    </recommendedName>
</protein>
<comment type="function">
    <text evidence="1 9">The alpha subunit is responsible for the aldol cleavage of indoleglycerol phosphate to indole and glyceraldehyde 3-phosphate.</text>
</comment>
<dbReference type="CDD" id="cd04724">
    <property type="entry name" value="Tryptophan_synthase_alpha"/>
    <property type="match status" value="1"/>
</dbReference>
<dbReference type="UniPathway" id="UPA00035">
    <property type="reaction ID" value="UER00044"/>
</dbReference>
<keyword evidence="4 9" id="KW-0028">Amino-acid biosynthesis</keyword>
<evidence type="ECO:0000256" key="2">
    <source>
        <dbReference type="ARBA" id="ARBA00004733"/>
    </source>
</evidence>
<dbReference type="InterPro" id="IPR018204">
    <property type="entry name" value="Trp_synthase_alpha_AS"/>
</dbReference>
<feature type="active site" description="Proton acceptor" evidence="9">
    <location>
        <position position="59"/>
    </location>
</feature>
<evidence type="ECO:0000256" key="10">
    <source>
        <dbReference type="RuleBase" id="RU003662"/>
    </source>
</evidence>
<dbReference type="PANTHER" id="PTHR43406:SF1">
    <property type="entry name" value="TRYPTOPHAN SYNTHASE ALPHA CHAIN, CHLOROPLASTIC"/>
    <property type="match status" value="1"/>
</dbReference>
<evidence type="ECO:0000256" key="3">
    <source>
        <dbReference type="ARBA" id="ARBA00011270"/>
    </source>
</evidence>
<sequence>MERIKSLFGKLEEKGEKPLIIYATGCDPDFETSLNYFRLIFKYADIVEIGIPFSDPLADGPTIQKAHERALKSGATLKKIIEIASILRNEFPEKGIVLMGYYNPIFVYGEDKFIKDSKEAGVDGFIVPDLPPEEGMEFSKKAKKEGLEPVFLAAPTSTDERLKLIGEASGNFIYYVSLTGTTGMREELQYERICRDIERVKSVTGKKVVVGFGISRKEHIFKLYKSSDGFVVGSAVVNRIENEDLKGLESLLFELKNAIKEAAEK</sequence>
<dbReference type="SUPFAM" id="SSF51366">
    <property type="entry name" value="Ribulose-phoshate binding barrel"/>
    <property type="match status" value="1"/>
</dbReference>
<evidence type="ECO:0000256" key="6">
    <source>
        <dbReference type="ARBA" id="ARBA00023141"/>
    </source>
</evidence>
<evidence type="ECO:0000313" key="12">
    <source>
        <dbReference type="Proteomes" id="UP000198405"/>
    </source>
</evidence>
<evidence type="ECO:0000256" key="7">
    <source>
        <dbReference type="ARBA" id="ARBA00023239"/>
    </source>
</evidence>
<dbReference type="EC" id="4.2.1.20" evidence="9"/>
<dbReference type="InterPro" id="IPR013785">
    <property type="entry name" value="Aldolase_TIM"/>
</dbReference>
<dbReference type="PANTHER" id="PTHR43406">
    <property type="entry name" value="TRYPTOPHAN SYNTHASE, ALPHA CHAIN"/>
    <property type="match status" value="1"/>
</dbReference>
<accession>A0A238YNM4</accession>
<dbReference type="GO" id="GO:0005829">
    <property type="term" value="C:cytosol"/>
    <property type="evidence" value="ECO:0007669"/>
    <property type="project" value="TreeGrafter"/>
</dbReference>
<dbReference type="AlphaFoldDB" id="A0A238YNM4"/>
<dbReference type="InterPro" id="IPR002028">
    <property type="entry name" value="Trp_synthase_suA"/>
</dbReference>
<comment type="similarity">
    <text evidence="9 10">Belongs to the TrpA family.</text>
</comment>
<feature type="active site" description="Proton acceptor" evidence="9">
    <location>
        <position position="48"/>
    </location>
</feature>
<evidence type="ECO:0000313" key="11">
    <source>
        <dbReference type="EMBL" id="SNR72612.1"/>
    </source>
</evidence>
<evidence type="ECO:0000256" key="8">
    <source>
        <dbReference type="ARBA" id="ARBA00049047"/>
    </source>
</evidence>
<dbReference type="Pfam" id="PF00290">
    <property type="entry name" value="Trp_syntA"/>
    <property type="match status" value="1"/>
</dbReference>
<dbReference type="PROSITE" id="PS00167">
    <property type="entry name" value="TRP_SYNTHASE_ALPHA"/>
    <property type="match status" value="1"/>
</dbReference>
<dbReference type="NCBIfam" id="TIGR00262">
    <property type="entry name" value="trpA"/>
    <property type="match status" value="1"/>
</dbReference>
<dbReference type="FunFam" id="3.20.20.70:FF:000037">
    <property type="entry name" value="Tryptophan synthase alpha chain"/>
    <property type="match status" value="1"/>
</dbReference>
<evidence type="ECO:0000256" key="1">
    <source>
        <dbReference type="ARBA" id="ARBA00003365"/>
    </source>
</evidence>
<organism evidence="11 12">
    <name type="scientific">Desulfurobacterium atlanticum</name>
    <dbReference type="NCBI Taxonomy" id="240169"/>
    <lineage>
        <taxon>Bacteria</taxon>
        <taxon>Pseudomonadati</taxon>
        <taxon>Aquificota</taxon>
        <taxon>Aquificia</taxon>
        <taxon>Desulfurobacteriales</taxon>
        <taxon>Desulfurobacteriaceae</taxon>
        <taxon>Desulfurobacterium</taxon>
    </lineage>
</organism>
<evidence type="ECO:0000256" key="4">
    <source>
        <dbReference type="ARBA" id="ARBA00022605"/>
    </source>
</evidence>
<keyword evidence="6 9" id="KW-0057">Aromatic amino acid biosynthesis</keyword>
<reference evidence="12" key="1">
    <citation type="submission" date="2017-06" db="EMBL/GenBank/DDBJ databases">
        <authorList>
            <person name="Varghese N."/>
            <person name="Submissions S."/>
        </authorList>
    </citation>
    <scope>NUCLEOTIDE SEQUENCE [LARGE SCALE GENOMIC DNA]</scope>
    <source>
        <strain evidence="12">DSM 15668</strain>
    </source>
</reference>
<dbReference type="Gene3D" id="3.20.20.70">
    <property type="entry name" value="Aldolase class I"/>
    <property type="match status" value="1"/>
</dbReference>
<dbReference type="HAMAP" id="MF_00131">
    <property type="entry name" value="Trp_synth_alpha"/>
    <property type="match status" value="1"/>
</dbReference>
<name>A0A238YNM4_9BACT</name>